<evidence type="ECO:0000256" key="1">
    <source>
        <dbReference type="ARBA" id="ARBA00004141"/>
    </source>
</evidence>
<evidence type="ECO:0000256" key="3">
    <source>
        <dbReference type="ARBA" id="ARBA00022989"/>
    </source>
</evidence>
<dbReference type="Proteomes" id="UP000643403">
    <property type="component" value="Unassembled WGS sequence"/>
</dbReference>
<evidence type="ECO:0000256" key="5">
    <source>
        <dbReference type="SAM" id="Phobius"/>
    </source>
</evidence>
<evidence type="ECO:0000259" key="6">
    <source>
        <dbReference type="Pfam" id="PF06271"/>
    </source>
</evidence>
<evidence type="ECO:0000256" key="4">
    <source>
        <dbReference type="ARBA" id="ARBA00023136"/>
    </source>
</evidence>
<feature type="transmembrane region" description="Helical" evidence="5">
    <location>
        <begin position="60"/>
        <end position="79"/>
    </location>
</feature>
<evidence type="ECO:0000313" key="8">
    <source>
        <dbReference type="Proteomes" id="UP000643403"/>
    </source>
</evidence>
<dbReference type="RefSeq" id="WP_189449968.1">
    <property type="nucleotide sequence ID" value="NZ_BMXY01000003.1"/>
</dbReference>
<feature type="transmembrane region" description="Helical" evidence="5">
    <location>
        <begin position="28"/>
        <end position="53"/>
    </location>
</feature>
<proteinExistence type="predicted"/>
<keyword evidence="3 5" id="KW-1133">Transmembrane helix</keyword>
<keyword evidence="8" id="KW-1185">Reference proteome</keyword>
<keyword evidence="2 5" id="KW-0812">Transmembrane</keyword>
<feature type="domain" description="RDD" evidence="6">
    <location>
        <begin position="21"/>
        <end position="144"/>
    </location>
</feature>
<accession>A0ABQ3C4V1</accession>
<evidence type="ECO:0000313" key="7">
    <source>
        <dbReference type="EMBL" id="GGZ67756.1"/>
    </source>
</evidence>
<organism evidence="7 8">
    <name type="scientific">Cognatilysobacter xinjiangensis</name>
    <dbReference type="NCBI Taxonomy" id="546892"/>
    <lineage>
        <taxon>Bacteria</taxon>
        <taxon>Pseudomonadati</taxon>
        <taxon>Pseudomonadota</taxon>
        <taxon>Gammaproteobacteria</taxon>
        <taxon>Lysobacterales</taxon>
        <taxon>Lysobacteraceae</taxon>
        <taxon>Cognatilysobacter</taxon>
    </lineage>
</organism>
<protein>
    <submittedName>
        <fullName evidence="7">RDD family protein</fullName>
    </submittedName>
</protein>
<reference evidence="8" key="1">
    <citation type="journal article" date="2019" name="Int. J. Syst. Evol. Microbiol.">
        <title>The Global Catalogue of Microorganisms (GCM) 10K type strain sequencing project: providing services to taxonomists for standard genome sequencing and annotation.</title>
        <authorList>
            <consortium name="The Broad Institute Genomics Platform"/>
            <consortium name="The Broad Institute Genome Sequencing Center for Infectious Disease"/>
            <person name="Wu L."/>
            <person name="Ma J."/>
        </authorList>
    </citation>
    <scope>NUCLEOTIDE SEQUENCE [LARGE SCALE GENOMIC DNA]</scope>
    <source>
        <strain evidence="8">KCTC 22558</strain>
    </source>
</reference>
<dbReference type="PANTHER" id="PTHR38480">
    <property type="entry name" value="SLR0254 PROTEIN"/>
    <property type="match status" value="1"/>
</dbReference>
<dbReference type="Pfam" id="PF06271">
    <property type="entry name" value="RDD"/>
    <property type="match status" value="1"/>
</dbReference>
<comment type="caution">
    <text evidence="7">The sequence shown here is derived from an EMBL/GenBank/DDBJ whole genome shotgun (WGS) entry which is preliminary data.</text>
</comment>
<name>A0ABQ3C4V1_9GAMM</name>
<dbReference type="InterPro" id="IPR010432">
    <property type="entry name" value="RDD"/>
</dbReference>
<comment type="subcellular location">
    <subcellularLocation>
        <location evidence="1">Membrane</location>
        <topology evidence="1">Multi-pass membrane protein</topology>
    </subcellularLocation>
</comment>
<evidence type="ECO:0000256" key="2">
    <source>
        <dbReference type="ARBA" id="ARBA00022692"/>
    </source>
</evidence>
<gene>
    <name evidence="7" type="ORF">GCM10008101_22530</name>
</gene>
<dbReference type="PANTHER" id="PTHR38480:SF1">
    <property type="entry name" value="SLR0254 PROTEIN"/>
    <property type="match status" value="1"/>
</dbReference>
<sequence>MLLDTHLDVVTPEGVALHLPVAGPVPRALAWLIDFALRLAVVFVASIVFGLLGRAGTGSMAVLMFLVYWFYPVAFEVLFDGRSPGKRALGLRVIAADGSPVGWRASFTRNLLRVVDMLPFGYAFGLVACLADPAGRRLGDMIAGTLVVHLLPEQDALAVPDIAPQPPREPLPQAEQAAIVAFAERAPQLTPARRDEIADIAAPLVEARGAQAAEKLYAIAAWLLGRRA</sequence>
<keyword evidence="4 5" id="KW-0472">Membrane</keyword>
<dbReference type="EMBL" id="BMXY01000003">
    <property type="protein sequence ID" value="GGZ67756.1"/>
    <property type="molecule type" value="Genomic_DNA"/>
</dbReference>